<dbReference type="SUPFAM" id="SSF55729">
    <property type="entry name" value="Acyl-CoA N-acyltransferases (Nat)"/>
    <property type="match status" value="1"/>
</dbReference>
<dbReference type="HOGENOM" id="CLU_060131_0_0_1"/>
<dbReference type="Gene3D" id="3.40.630.30">
    <property type="match status" value="1"/>
</dbReference>
<dbReference type="InterPro" id="IPR052523">
    <property type="entry name" value="Trichothecene_AcTrans"/>
</dbReference>
<organism evidence="1 2">
    <name type="scientific">Phialophora macrospora</name>
    <dbReference type="NCBI Taxonomy" id="1851006"/>
    <lineage>
        <taxon>Eukaryota</taxon>
        <taxon>Fungi</taxon>
        <taxon>Dikarya</taxon>
        <taxon>Ascomycota</taxon>
        <taxon>Pezizomycotina</taxon>
        <taxon>Eurotiomycetes</taxon>
        <taxon>Chaetothyriomycetidae</taxon>
        <taxon>Chaetothyriales</taxon>
        <taxon>Herpotrichiellaceae</taxon>
        <taxon>Phialophora</taxon>
    </lineage>
</organism>
<dbReference type="EMBL" id="KN846962">
    <property type="protein sequence ID" value="KIW63397.1"/>
    <property type="molecule type" value="Genomic_DNA"/>
</dbReference>
<keyword evidence="2" id="KW-1185">Reference proteome</keyword>
<evidence type="ECO:0000313" key="1">
    <source>
        <dbReference type="EMBL" id="KIW63397.1"/>
    </source>
</evidence>
<accession>A0A0D2DLZ8</accession>
<dbReference type="PANTHER" id="PTHR42791:SF17">
    <property type="entry name" value="ACETYLTRANSFERASE, GNAT FAMILY FAMILY (AFU_ORTHOLOGUE AFUA_8G05690)"/>
    <property type="match status" value="1"/>
</dbReference>
<gene>
    <name evidence="1" type="ORF">PV04_10244</name>
</gene>
<dbReference type="AlphaFoldDB" id="A0A0D2DLZ8"/>
<protein>
    <submittedName>
        <fullName evidence="1">Uncharacterized protein</fullName>
    </submittedName>
</protein>
<proteinExistence type="predicted"/>
<dbReference type="InterPro" id="IPR016181">
    <property type="entry name" value="Acyl_CoA_acyltransferase"/>
</dbReference>
<reference evidence="1 2" key="1">
    <citation type="submission" date="2015-01" db="EMBL/GenBank/DDBJ databases">
        <title>The Genome Sequence of Capronia semiimmersa CBS27337.</title>
        <authorList>
            <consortium name="The Broad Institute Genomics Platform"/>
            <person name="Cuomo C."/>
            <person name="de Hoog S."/>
            <person name="Gorbushina A."/>
            <person name="Stielow B."/>
            <person name="Teixiera M."/>
            <person name="Abouelleil A."/>
            <person name="Chapman S.B."/>
            <person name="Priest M."/>
            <person name="Young S.K."/>
            <person name="Wortman J."/>
            <person name="Nusbaum C."/>
            <person name="Birren B."/>
        </authorList>
    </citation>
    <scope>NUCLEOTIDE SEQUENCE [LARGE SCALE GENOMIC DNA]</scope>
    <source>
        <strain evidence="1 2">CBS 27337</strain>
    </source>
</reference>
<dbReference type="STRING" id="5601.A0A0D2DLZ8"/>
<sequence>MGFVVAPALIPDIEKVYDCYFSAFKNEKMASIMLSILFPGGITEEFRKGHTAATLDYWHHSTTQYTWKVVDVDQNEIVGMILADAFISRRSEEERAWTGIPWLQGAEKERAEAVVKPLWEMREKLWGDRKYIYVHAIAIRPESQGLRAGMALILWGVDLADRAELPIYVEASPSTWTLYETVGFERVNEKLVHKKELLHTDEDIEVPLMVRMPSAANGMTFDEWRAKGYPPFAEE</sequence>
<dbReference type="PANTHER" id="PTHR42791">
    <property type="entry name" value="GNAT FAMILY ACETYLTRANSFERASE"/>
    <property type="match status" value="1"/>
</dbReference>
<evidence type="ECO:0000313" key="2">
    <source>
        <dbReference type="Proteomes" id="UP000054266"/>
    </source>
</evidence>
<name>A0A0D2DLZ8_9EURO</name>
<dbReference type="Proteomes" id="UP000054266">
    <property type="component" value="Unassembled WGS sequence"/>
</dbReference>